<dbReference type="InterPro" id="IPR037066">
    <property type="entry name" value="Plug_dom_sf"/>
</dbReference>
<feature type="domain" description="TonB-dependent receptor plug" evidence="14">
    <location>
        <begin position="50"/>
        <end position="164"/>
    </location>
</feature>
<dbReference type="Gene3D" id="2.170.130.10">
    <property type="entry name" value="TonB-dependent receptor, plug domain"/>
    <property type="match status" value="1"/>
</dbReference>
<dbReference type="Pfam" id="PF07715">
    <property type="entry name" value="Plug"/>
    <property type="match status" value="1"/>
</dbReference>
<evidence type="ECO:0000256" key="5">
    <source>
        <dbReference type="ARBA" id="ARBA00022729"/>
    </source>
</evidence>
<evidence type="ECO:0000256" key="6">
    <source>
        <dbReference type="ARBA" id="ARBA00023065"/>
    </source>
</evidence>
<dbReference type="Pfam" id="PF00593">
    <property type="entry name" value="TonB_dep_Rec_b-barrel"/>
    <property type="match status" value="1"/>
</dbReference>
<comment type="subcellular location">
    <subcellularLocation>
        <location evidence="1 10">Cell outer membrane</location>
        <topology evidence="1 10">Multi-pass membrane protein</topology>
    </subcellularLocation>
</comment>
<comment type="caution">
    <text evidence="15">The sequence shown here is derived from an EMBL/GenBank/DDBJ whole genome shotgun (WGS) entry which is preliminary data.</text>
</comment>
<dbReference type="InterPro" id="IPR036942">
    <property type="entry name" value="Beta-barrel_TonB_sf"/>
</dbReference>
<keyword evidence="15" id="KW-0675">Receptor</keyword>
<feature type="signal peptide" evidence="12">
    <location>
        <begin position="1"/>
        <end position="31"/>
    </location>
</feature>
<gene>
    <name evidence="15" type="ORF">ABC974_08670</name>
</gene>
<keyword evidence="8 10" id="KW-0472">Membrane</keyword>
<feature type="domain" description="TonB-dependent receptor-like beta-barrel" evidence="13">
    <location>
        <begin position="306"/>
        <end position="747"/>
    </location>
</feature>
<evidence type="ECO:0000256" key="12">
    <source>
        <dbReference type="SAM" id="SignalP"/>
    </source>
</evidence>
<evidence type="ECO:0000256" key="4">
    <source>
        <dbReference type="ARBA" id="ARBA00022692"/>
    </source>
</evidence>
<dbReference type="CDD" id="cd01347">
    <property type="entry name" value="ligand_gated_channel"/>
    <property type="match status" value="1"/>
</dbReference>
<dbReference type="PROSITE" id="PS52016">
    <property type="entry name" value="TONB_DEPENDENT_REC_3"/>
    <property type="match status" value="1"/>
</dbReference>
<comment type="similarity">
    <text evidence="10 11">Belongs to the TonB-dependent receptor family.</text>
</comment>
<dbReference type="InterPro" id="IPR039426">
    <property type="entry name" value="TonB-dep_rcpt-like"/>
</dbReference>
<evidence type="ECO:0000256" key="8">
    <source>
        <dbReference type="ARBA" id="ARBA00023136"/>
    </source>
</evidence>
<dbReference type="EMBL" id="JBDIME010000005">
    <property type="protein sequence ID" value="MEN2789696.1"/>
    <property type="molecule type" value="Genomic_DNA"/>
</dbReference>
<keyword evidence="6" id="KW-0406">Ion transport</keyword>
<organism evidence="15 16">
    <name type="scientific">Sphingomonas oligophenolica</name>
    <dbReference type="NCBI Taxonomy" id="301154"/>
    <lineage>
        <taxon>Bacteria</taxon>
        <taxon>Pseudomonadati</taxon>
        <taxon>Pseudomonadota</taxon>
        <taxon>Alphaproteobacteria</taxon>
        <taxon>Sphingomonadales</taxon>
        <taxon>Sphingomonadaceae</taxon>
        <taxon>Sphingomonas</taxon>
    </lineage>
</organism>
<dbReference type="Gene3D" id="2.40.170.20">
    <property type="entry name" value="TonB-dependent receptor, beta-barrel domain"/>
    <property type="match status" value="1"/>
</dbReference>
<dbReference type="PANTHER" id="PTHR30069">
    <property type="entry name" value="TONB-DEPENDENT OUTER MEMBRANE RECEPTOR"/>
    <property type="match status" value="1"/>
</dbReference>
<evidence type="ECO:0000256" key="1">
    <source>
        <dbReference type="ARBA" id="ARBA00004571"/>
    </source>
</evidence>
<evidence type="ECO:0000256" key="9">
    <source>
        <dbReference type="ARBA" id="ARBA00023237"/>
    </source>
</evidence>
<keyword evidence="16" id="KW-1185">Reference proteome</keyword>
<accession>A0ABU9Y1L7</accession>
<keyword evidence="4 10" id="KW-0812">Transmembrane</keyword>
<sequence>MNMPLSRAPSRRALVAAFAVPCLLAPATARAEDLPQDILITAQKLQQSIENAPATRATVTADTIATTINAVNVEDTVKYLPSLIVRKRHVGDTQAPLATRTSGLGASARSLIYADGALLSSLIGNNNTLASPRWSLVSPQEIARIDVLYGPFSAAYPGNSIGAVVNITTRLPDTLEATVTAGTNVQIFDQYGTHQTLPAWQIGGTIGDRFGPLALFASVDHVASNGQPLQYVTATRPATTSTIGAPVNGGFDDVNRTNLPIRILGASGFEHQVQDHLKLKAAVDIASGLRVTYVGGLFLNRTNSHAETYLADGASGLPLYAGSSLNIGGRLYTIAPGAFSGGVYQYDERHWSHALSATGTSGRFDWQVIGTLYDFDHDEQRIPTTALPGAQSGGAGTITRLDGTGWKTLDAKGAWTSDDAATHRVSFGAHADWFTLASNRYATTDWIKGSEGALSLQSKGKTNIVALWAQDAWKPLPAVTLTLGGRYEWWRAYDGVNFPSPVAPGAAVIQPRLSANRFSPKASLAWSPDKDWTVHFSFGEAWRFPTVAELYQIVTTPSPGAVPNPNLRPERALSEELSVERQGAHGSVRLSLFNESVKDALISQIGLLTISGTPTPATFIQNVDRTRARGVELAFQRTDIVPRVDLSGSLTYADATTRKDAALPAAEGRLLPSVPRWKSTLVVTWRPTNQVSLTAAGRYASRMYGSLDNSDVVGNTYQGFDKYLVVDLRAQFRVTEHWALGLGVDNINNDRYFLFHPFPQRSFSADMTWRL</sequence>
<keyword evidence="9 10" id="KW-0998">Cell outer membrane</keyword>
<evidence type="ECO:0000256" key="11">
    <source>
        <dbReference type="RuleBase" id="RU003357"/>
    </source>
</evidence>
<evidence type="ECO:0000256" key="3">
    <source>
        <dbReference type="ARBA" id="ARBA00022452"/>
    </source>
</evidence>
<dbReference type="RefSeq" id="WP_343889527.1">
    <property type="nucleotide sequence ID" value="NZ_BAAAEH010000022.1"/>
</dbReference>
<proteinExistence type="inferred from homology"/>
<keyword evidence="7 11" id="KW-0798">TonB box</keyword>
<dbReference type="Proteomes" id="UP001419910">
    <property type="component" value="Unassembled WGS sequence"/>
</dbReference>
<evidence type="ECO:0000259" key="13">
    <source>
        <dbReference type="Pfam" id="PF00593"/>
    </source>
</evidence>
<keyword evidence="3 10" id="KW-1134">Transmembrane beta strand</keyword>
<evidence type="ECO:0000256" key="2">
    <source>
        <dbReference type="ARBA" id="ARBA00022448"/>
    </source>
</evidence>
<name>A0ABU9Y1L7_9SPHN</name>
<dbReference type="InterPro" id="IPR000531">
    <property type="entry name" value="Beta-barrel_TonB"/>
</dbReference>
<protein>
    <submittedName>
        <fullName evidence="15">TonB-dependent receptor</fullName>
    </submittedName>
</protein>
<evidence type="ECO:0000313" key="15">
    <source>
        <dbReference type="EMBL" id="MEN2789696.1"/>
    </source>
</evidence>
<evidence type="ECO:0000256" key="7">
    <source>
        <dbReference type="ARBA" id="ARBA00023077"/>
    </source>
</evidence>
<feature type="chain" id="PRO_5047339364" evidence="12">
    <location>
        <begin position="32"/>
        <end position="771"/>
    </location>
</feature>
<evidence type="ECO:0000313" key="16">
    <source>
        <dbReference type="Proteomes" id="UP001419910"/>
    </source>
</evidence>
<keyword evidence="5 12" id="KW-0732">Signal</keyword>
<dbReference type="PANTHER" id="PTHR30069:SF53">
    <property type="entry name" value="COLICIN I RECEPTOR-RELATED"/>
    <property type="match status" value="1"/>
</dbReference>
<reference evidence="15 16" key="1">
    <citation type="submission" date="2024-05" db="EMBL/GenBank/DDBJ databases">
        <authorList>
            <person name="Liu Q."/>
            <person name="Xin Y.-H."/>
        </authorList>
    </citation>
    <scope>NUCLEOTIDE SEQUENCE [LARGE SCALE GENOMIC DNA]</scope>
    <source>
        <strain evidence="15 16">CGMCC 1.10181</strain>
    </source>
</reference>
<dbReference type="SUPFAM" id="SSF56935">
    <property type="entry name" value="Porins"/>
    <property type="match status" value="1"/>
</dbReference>
<evidence type="ECO:0000259" key="14">
    <source>
        <dbReference type="Pfam" id="PF07715"/>
    </source>
</evidence>
<evidence type="ECO:0000256" key="10">
    <source>
        <dbReference type="PROSITE-ProRule" id="PRU01360"/>
    </source>
</evidence>
<dbReference type="InterPro" id="IPR012910">
    <property type="entry name" value="Plug_dom"/>
</dbReference>
<keyword evidence="2 10" id="KW-0813">Transport</keyword>